<name>A0ABS2TLY2_9ACTN</name>
<evidence type="ECO:0000313" key="1">
    <source>
        <dbReference type="EMBL" id="MBM9504347.1"/>
    </source>
</evidence>
<organism evidence="1 2">
    <name type="scientific">Actinacidiphila acididurans</name>
    <dbReference type="NCBI Taxonomy" id="2784346"/>
    <lineage>
        <taxon>Bacteria</taxon>
        <taxon>Bacillati</taxon>
        <taxon>Actinomycetota</taxon>
        <taxon>Actinomycetes</taxon>
        <taxon>Kitasatosporales</taxon>
        <taxon>Streptomycetaceae</taxon>
        <taxon>Actinacidiphila</taxon>
    </lineage>
</organism>
<dbReference type="Proteomes" id="UP000749040">
    <property type="component" value="Unassembled WGS sequence"/>
</dbReference>
<protein>
    <submittedName>
        <fullName evidence="1">Uncharacterized protein</fullName>
    </submittedName>
</protein>
<dbReference type="RefSeq" id="WP_205356199.1">
    <property type="nucleotide sequence ID" value="NZ_JADKYB010000003.1"/>
</dbReference>
<keyword evidence="2" id="KW-1185">Reference proteome</keyword>
<sequence>MTKVELPAYWLPRPDFRPDRRTAASFDRLLDAALDRSPDRPVDYRLDAPKWQFLCHVADRGDVVLHGSGAPIVPNGPAPPPRCDRLARWKPSGPVSSLSRAPCWGP</sequence>
<accession>A0ABS2TLY2</accession>
<reference evidence="1 2" key="1">
    <citation type="submission" date="2021-01" db="EMBL/GenBank/DDBJ databases">
        <title>Streptomyces acididurans sp. nov., isolated from a peat swamp forest soil.</title>
        <authorList>
            <person name="Chantavorakit T."/>
            <person name="Duangmal K."/>
        </authorList>
    </citation>
    <scope>NUCLEOTIDE SEQUENCE [LARGE SCALE GENOMIC DNA]</scope>
    <source>
        <strain evidence="1 2">KK5PA1</strain>
    </source>
</reference>
<proteinExistence type="predicted"/>
<gene>
    <name evidence="1" type="ORF">ITX44_07320</name>
</gene>
<comment type="caution">
    <text evidence="1">The sequence shown here is derived from an EMBL/GenBank/DDBJ whole genome shotgun (WGS) entry which is preliminary data.</text>
</comment>
<dbReference type="EMBL" id="JADKYB010000003">
    <property type="protein sequence ID" value="MBM9504347.1"/>
    <property type="molecule type" value="Genomic_DNA"/>
</dbReference>
<evidence type="ECO:0000313" key="2">
    <source>
        <dbReference type="Proteomes" id="UP000749040"/>
    </source>
</evidence>